<dbReference type="GO" id="GO:0007623">
    <property type="term" value="P:circadian rhythm"/>
    <property type="evidence" value="ECO:0007669"/>
    <property type="project" value="UniProtKB-ARBA"/>
</dbReference>
<dbReference type="Proteomes" id="UP000299102">
    <property type="component" value="Unassembled WGS sequence"/>
</dbReference>
<dbReference type="Gene3D" id="3.15.10.30">
    <property type="entry name" value="Haemolymph juvenile hormone binding protein"/>
    <property type="match status" value="1"/>
</dbReference>
<dbReference type="EMBL" id="BGZK01000982">
    <property type="protein sequence ID" value="GBP67388.1"/>
    <property type="molecule type" value="Genomic_DNA"/>
</dbReference>
<dbReference type="Pfam" id="PF06585">
    <property type="entry name" value="JHBP"/>
    <property type="match status" value="1"/>
</dbReference>
<protein>
    <submittedName>
        <fullName evidence="4">Circadian clock-controlled protein</fullName>
    </submittedName>
</protein>
<dbReference type="SMART" id="SM00700">
    <property type="entry name" value="JHBP"/>
    <property type="match status" value="1"/>
</dbReference>
<evidence type="ECO:0000256" key="3">
    <source>
        <dbReference type="ARBA" id="ARBA00060902"/>
    </source>
</evidence>
<reference evidence="4 5" key="1">
    <citation type="journal article" date="2019" name="Commun. Biol.">
        <title>The bagworm genome reveals a unique fibroin gene that provides high tensile strength.</title>
        <authorList>
            <person name="Kono N."/>
            <person name="Nakamura H."/>
            <person name="Ohtoshi R."/>
            <person name="Tomita M."/>
            <person name="Numata K."/>
            <person name="Arakawa K."/>
        </authorList>
    </citation>
    <scope>NUCLEOTIDE SEQUENCE [LARGE SCALE GENOMIC DNA]</scope>
</reference>
<dbReference type="OrthoDB" id="8175281at2759"/>
<dbReference type="InterPro" id="IPR038606">
    <property type="entry name" value="To_sf"/>
</dbReference>
<keyword evidence="2" id="KW-0090">Biological rhythms</keyword>
<evidence type="ECO:0000256" key="1">
    <source>
        <dbReference type="ARBA" id="ARBA00022729"/>
    </source>
</evidence>
<keyword evidence="1" id="KW-0732">Signal</keyword>
<accession>A0A4C1XV11</accession>
<dbReference type="GO" id="GO:0005615">
    <property type="term" value="C:extracellular space"/>
    <property type="evidence" value="ECO:0007669"/>
    <property type="project" value="TreeGrafter"/>
</dbReference>
<name>A0A4C1XV11_EUMVA</name>
<comment type="similarity">
    <text evidence="3">Belongs to the TO family.</text>
</comment>
<dbReference type="STRING" id="151549.A0A4C1XV11"/>
<comment type="caution">
    <text evidence="4">The sequence shown here is derived from an EMBL/GenBank/DDBJ whole genome shotgun (WGS) entry which is preliminary data.</text>
</comment>
<sequence>MLAQCGLEAPKDSCHKCAANVRDQPSQVFQKDVVQDGYDALSLSCCIQSLYLLVLTSGCSIRPGQCRERALRGTLFTRTRYNVPPPAGAMRAGARLSLKPPAPECRQNKNEVRAVSNFVKTCFIKDPEFDDCSREAVQSLFQALGPGFRTQLSTFSINMKTSTTRRLRFSKADYVLKYIHSLGLPEIDIPPLDPLKIPKIRILQGDGPVSVNAALDDVTVTGFGQTEVLLNQVDSKTYDFYTRVQVPKLRIEGTYDLKGKILLIPLVGRGLCWFEPTNMTIDIVSDVKVYEKDKFLFFNVTGAHVKYTIGGLQLRMNNLFDGIKSLEDSTNAYLNANWRPVSESLRPILSKTIEDILLDFMQRLFHNLPANFMIGDVKIHSTASKKSDKKI</sequence>
<dbReference type="AlphaFoldDB" id="A0A4C1XV11"/>
<dbReference type="PANTHER" id="PTHR11008">
    <property type="entry name" value="PROTEIN TAKEOUT-LIKE PROTEIN"/>
    <property type="match status" value="1"/>
</dbReference>
<evidence type="ECO:0000313" key="4">
    <source>
        <dbReference type="EMBL" id="GBP67388.1"/>
    </source>
</evidence>
<organism evidence="4 5">
    <name type="scientific">Eumeta variegata</name>
    <name type="common">Bagworm moth</name>
    <name type="synonym">Eumeta japonica</name>
    <dbReference type="NCBI Taxonomy" id="151549"/>
    <lineage>
        <taxon>Eukaryota</taxon>
        <taxon>Metazoa</taxon>
        <taxon>Ecdysozoa</taxon>
        <taxon>Arthropoda</taxon>
        <taxon>Hexapoda</taxon>
        <taxon>Insecta</taxon>
        <taxon>Pterygota</taxon>
        <taxon>Neoptera</taxon>
        <taxon>Endopterygota</taxon>
        <taxon>Lepidoptera</taxon>
        <taxon>Glossata</taxon>
        <taxon>Ditrysia</taxon>
        <taxon>Tineoidea</taxon>
        <taxon>Psychidae</taxon>
        <taxon>Oiketicinae</taxon>
        <taxon>Eumeta</taxon>
    </lineage>
</organism>
<dbReference type="InterPro" id="IPR010562">
    <property type="entry name" value="Haemolymph_juvenile_hormone-bd"/>
</dbReference>
<evidence type="ECO:0000313" key="5">
    <source>
        <dbReference type="Proteomes" id="UP000299102"/>
    </source>
</evidence>
<evidence type="ECO:0000256" key="2">
    <source>
        <dbReference type="ARBA" id="ARBA00023108"/>
    </source>
</evidence>
<gene>
    <name evidence="4" type="primary">anon-3B1.2</name>
    <name evidence="4" type="ORF">EVAR_43671_1</name>
</gene>
<proteinExistence type="inferred from homology"/>
<dbReference type="PANTHER" id="PTHR11008:SF25">
    <property type="entry name" value="IP09473P-RELATED"/>
    <property type="match status" value="1"/>
</dbReference>
<dbReference type="FunFam" id="3.15.10.30:FF:000001">
    <property type="entry name" value="Takeout-like protein 1"/>
    <property type="match status" value="1"/>
</dbReference>
<keyword evidence="5" id="KW-1185">Reference proteome</keyword>